<feature type="transmembrane region" description="Helical" evidence="2">
    <location>
        <begin position="467"/>
        <end position="491"/>
    </location>
</feature>
<dbReference type="OrthoDB" id="10063988at2759"/>
<dbReference type="EMBL" id="CAJNOR010003291">
    <property type="protein sequence ID" value="CAF1398808.1"/>
    <property type="molecule type" value="Genomic_DNA"/>
</dbReference>
<dbReference type="PANTHER" id="PTHR16021:SF13">
    <property type="entry name" value="ETS DOMAIN-CONTAINING PROTEIN-RELATED"/>
    <property type="match status" value="1"/>
</dbReference>
<proteinExistence type="predicted"/>
<dbReference type="EMBL" id="CAJNOJ010000095">
    <property type="protein sequence ID" value="CAF1095079.1"/>
    <property type="molecule type" value="Genomic_DNA"/>
</dbReference>
<name>A0A815KWR2_ADIRI</name>
<evidence type="ECO:0000313" key="4">
    <source>
        <dbReference type="EMBL" id="CAF1095079.1"/>
    </source>
</evidence>
<keyword evidence="2" id="KW-0812">Transmembrane</keyword>
<keyword evidence="2" id="KW-1133">Transmembrane helix</keyword>
<keyword evidence="3" id="KW-0732">Signal</keyword>
<reference evidence="5" key="1">
    <citation type="submission" date="2021-02" db="EMBL/GenBank/DDBJ databases">
        <authorList>
            <person name="Nowell W R."/>
        </authorList>
    </citation>
    <scope>NUCLEOTIDE SEQUENCE</scope>
</reference>
<feature type="chain" id="PRO_5036411901" evidence="3">
    <location>
        <begin position="17"/>
        <end position="646"/>
    </location>
</feature>
<evidence type="ECO:0000313" key="6">
    <source>
        <dbReference type="Proteomes" id="UP000663828"/>
    </source>
</evidence>
<gene>
    <name evidence="4" type="ORF">EDS130_LOCUS19691</name>
    <name evidence="5" type="ORF">XAT740_LOCUS34020</name>
</gene>
<organism evidence="5 6">
    <name type="scientific">Adineta ricciae</name>
    <name type="common">Rotifer</name>
    <dbReference type="NCBI Taxonomy" id="249248"/>
    <lineage>
        <taxon>Eukaryota</taxon>
        <taxon>Metazoa</taxon>
        <taxon>Spiralia</taxon>
        <taxon>Gnathifera</taxon>
        <taxon>Rotifera</taxon>
        <taxon>Eurotatoria</taxon>
        <taxon>Bdelloidea</taxon>
        <taxon>Adinetida</taxon>
        <taxon>Adinetidae</taxon>
        <taxon>Adineta</taxon>
    </lineage>
</organism>
<evidence type="ECO:0000256" key="1">
    <source>
        <dbReference type="SAM" id="MobiDB-lite"/>
    </source>
</evidence>
<dbReference type="Proteomes" id="UP000663828">
    <property type="component" value="Unassembled WGS sequence"/>
</dbReference>
<protein>
    <submittedName>
        <fullName evidence="5">Uncharacterized protein</fullName>
    </submittedName>
</protein>
<dbReference type="AlphaFoldDB" id="A0A815KWR2"/>
<dbReference type="PANTHER" id="PTHR16021">
    <property type="entry name" value="MANSC DOMAIN CONTAINING PROTEIN 1"/>
    <property type="match status" value="1"/>
</dbReference>
<dbReference type="InterPro" id="IPR052660">
    <property type="entry name" value="Erythrocyte_Invasion_ImmMod"/>
</dbReference>
<dbReference type="Proteomes" id="UP000663852">
    <property type="component" value="Unassembled WGS sequence"/>
</dbReference>
<comment type="caution">
    <text evidence="5">The sequence shown here is derived from an EMBL/GenBank/DDBJ whole genome shotgun (WGS) entry which is preliminary data.</text>
</comment>
<accession>A0A815KWR2</accession>
<feature type="signal peptide" evidence="3">
    <location>
        <begin position="1"/>
        <end position="16"/>
    </location>
</feature>
<evidence type="ECO:0000256" key="3">
    <source>
        <dbReference type="SAM" id="SignalP"/>
    </source>
</evidence>
<keyword evidence="2" id="KW-0472">Membrane</keyword>
<keyword evidence="6" id="KW-1185">Reference proteome</keyword>
<evidence type="ECO:0000313" key="5">
    <source>
        <dbReference type="EMBL" id="CAF1398808.1"/>
    </source>
</evidence>
<sequence>MKGVFLIFIFVQSVLGTHFRGGMISWRPASTAASVIGTKRTIIVDQRYTWSRSAPASSCTSTTITTYGLIGENVVSSLTCQSLASTCSAVGYSGISTYVPCTDYNTVLGMSFGHSSTAVNLTVKATGVVIGYAAGAAWLTLQMGAGGWSMMAYINMQPRSDNGIINSSPTSDIPPIIYVPAGANETKINIPMSDADGDDIECRFAKASNNLGGTTVNECSAVCETVALPSSTQLISGNNTCTLIVKLPSIGYYAVAVQIEDFLANTSTLLSSVPLQFLILSYDASNPTSSCTQKPIITSIPPDFPIPDDTITIQVGVLYQAMVIAKTGCENDTDGTISNFITTSPPGMLKTNLPFYLGSAGFAINLTWTPSNDQLGQTYTFCAVAVDSNFYSSDQYCFNIHVGPKTTTTTTTTSTSTSTTSSTSSTSTSSTSTTSTTTTSATTSTTSTTTTTSTTATTAPPYNPIPLILGLGLGLGLPLLLLLTCLALTYLCRWCPGPLRSVLRHRFGNRDDMYCLYCRRSVHFDDPRKSNEMKCRPLEAARCYQNLYVNNSERVTPSQYRAQYIRIQPDQTSNQSTTAFSDNESFLLNDSFFSRSTTPLASSKTTTFTSFHSPSTNSLPAVNISSELASNSSVLVDAYSRQNQRI</sequence>
<evidence type="ECO:0000256" key="2">
    <source>
        <dbReference type="SAM" id="Phobius"/>
    </source>
</evidence>
<feature type="region of interest" description="Disordered" evidence="1">
    <location>
        <begin position="407"/>
        <end position="457"/>
    </location>
</feature>